<dbReference type="PANTHER" id="PTHR23416:SF23">
    <property type="entry name" value="ACETYLTRANSFERASE C18B11.09C-RELATED"/>
    <property type="match status" value="1"/>
</dbReference>
<evidence type="ECO:0000256" key="4">
    <source>
        <dbReference type="ARBA" id="ARBA00023315"/>
    </source>
</evidence>
<gene>
    <name evidence="6" type="ORF">AOLFYP35_01170</name>
</gene>
<proteinExistence type="inferred from homology"/>
<dbReference type="Pfam" id="PF00132">
    <property type="entry name" value="Hexapep"/>
    <property type="match status" value="1"/>
</dbReference>
<keyword evidence="3" id="KW-0677">Repeat</keyword>
<accession>A0A6N2T4K0</accession>
<dbReference type="AlphaFoldDB" id="A0A6N2T4K0"/>
<evidence type="ECO:0000256" key="1">
    <source>
        <dbReference type="ARBA" id="ARBA00007274"/>
    </source>
</evidence>
<dbReference type="Gene3D" id="2.160.10.10">
    <property type="entry name" value="Hexapeptide repeat proteins"/>
    <property type="match status" value="1"/>
</dbReference>
<evidence type="ECO:0000256" key="2">
    <source>
        <dbReference type="ARBA" id="ARBA00022679"/>
    </source>
</evidence>
<dbReference type="InterPro" id="IPR011004">
    <property type="entry name" value="Trimer_LpxA-like_sf"/>
</dbReference>
<evidence type="ECO:0000259" key="5">
    <source>
        <dbReference type="SMART" id="SM01266"/>
    </source>
</evidence>
<comment type="similarity">
    <text evidence="1">Belongs to the transferase hexapeptide repeat family.</text>
</comment>
<dbReference type="InterPro" id="IPR001451">
    <property type="entry name" value="Hexapep"/>
</dbReference>
<evidence type="ECO:0000313" key="6">
    <source>
        <dbReference type="EMBL" id="VYT00357.1"/>
    </source>
</evidence>
<dbReference type="SMART" id="SM01266">
    <property type="entry name" value="Mac"/>
    <property type="match status" value="1"/>
</dbReference>
<dbReference type="GO" id="GO:0016407">
    <property type="term" value="F:acetyltransferase activity"/>
    <property type="evidence" value="ECO:0007669"/>
    <property type="project" value="InterPro"/>
</dbReference>
<dbReference type="FunFam" id="2.160.10.10:FF:000025">
    <property type="entry name" value="Hexapeptide-repeat containing-acetyltransferase"/>
    <property type="match status" value="1"/>
</dbReference>
<dbReference type="InterPro" id="IPR051159">
    <property type="entry name" value="Hexapeptide_acetyltransf"/>
</dbReference>
<name>A0A6N2T4K0_9ACTO</name>
<dbReference type="Pfam" id="PF12464">
    <property type="entry name" value="Mac"/>
    <property type="match status" value="1"/>
</dbReference>
<dbReference type="InterPro" id="IPR024688">
    <property type="entry name" value="Mac_dom"/>
</dbReference>
<protein>
    <submittedName>
        <fullName evidence="6">Acetyltransferase</fullName>
        <ecNumber evidence="6">2.3.1.-</ecNumber>
    </submittedName>
</protein>
<feature type="domain" description="Maltose/galactoside acetyltransferase" evidence="5">
    <location>
        <begin position="15"/>
        <end position="69"/>
    </location>
</feature>
<sequence length="210" mass="23247">MRQHGNFEADGRNNWERMLAGDWYIGDHPKMAEVSRRSQRLLKLYEQALPEDPDIAHYLLQQILGSVGQRVTIRPPFRVDYGFNIHIGEGVWVNYGLTALDVAEIRIGNDVLIGPNCQLLTPVHPLEHGPRREGWESAEPITIEDNVWLASGVTVCQGVTIGHDSVVGAGSVVTRSLPPYSLAVGNPARVIRELREGEDPNAALDAHLHA</sequence>
<dbReference type="GO" id="GO:0008374">
    <property type="term" value="F:O-acyltransferase activity"/>
    <property type="evidence" value="ECO:0007669"/>
    <property type="project" value="TreeGrafter"/>
</dbReference>
<dbReference type="EC" id="2.3.1.-" evidence="6"/>
<dbReference type="CDD" id="cd03357">
    <property type="entry name" value="LbH_MAT_GAT"/>
    <property type="match status" value="1"/>
</dbReference>
<dbReference type="PROSITE" id="PS00101">
    <property type="entry name" value="HEXAPEP_TRANSFERASES"/>
    <property type="match status" value="1"/>
</dbReference>
<evidence type="ECO:0000256" key="3">
    <source>
        <dbReference type="ARBA" id="ARBA00022737"/>
    </source>
</evidence>
<dbReference type="InterPro" id="IPR018357">
    <property type="entry name" value="Hexapep_transf_CS"/>
</dbReference>
<dbReference type="SUPFAM" id="SSF51161">
    <property type="entry name" value="Trimeric LpxA-like enzymes"/>
    <property type="match status" value="1"/>
</dbReference>
<reference evidence="6" key="1">
    <citation type="submission" date="2019-11" db="EMBL/GenBank/DDBJ databases">
        <authorList>
            <person name="Feng L."/>
        </authorList>
    </citation>
    <scope>NUCLEOTIDE SEQUENCE</scope>
    <source>
        <strain evidence="6">AodontolyticusLFYP35</strain>
    </source>
</reference>
<dbReference type="PANTHER" id="PTHR23416">
    <property type="entry name" value="SIALIC ACID SYNTHASE-RELATED"/>
    <property type="match status" value="1"/>
</dbReference>
<dbReference type="EMBL" id="CACRSM010000002">
    <property type="protein sequence ID" value="VYT00357.1"/>
    <property type="molecule type" value="Genomic_DNA"/>
</dbReference>
<organism evidence="6">
    <name type="scientific">Schaalia odontolytica</name>
    <dbReference type="NCBI Taxonomy" id="1660"/>
    <lineage>
        <taxon>Bacteria</taxon>
        <taxon>Bacillati</taxon>
        <taxon>Actinomycetota</taxon>
        <taxon>Actinomycetes</taxon>
        <taxon>Actinomycetales</taxon>
        <taxon>Actinomycetaceae</taxon>
        <taxon>Schaalia</taxon>
    </lineage>
</organism>
<dbReference type="GO" id="GO:0005829">
    <property type="term" value="C:cytosol"/>
    <property type="evidence" value="ECO:0007669"/>
    <property type="project" value="TreeGrafter"/>
</dbReference>
<keyword evidence="4 6" id="KW-0012">Acyltransferase</keyword>
<keyword evidence="2 6" id="KW-0808">Transferase</keyword>